<feature type="transmembrane region" description="Helical" evidence="1">
    <location>
        <begin position="75"/>
        <end position="94"/>
    </location>
</feature>
<name>A0A0V1K0P6_TRIPS</name>
<organism evidence="3 5">
    <name type="scientific">Trichinella pseudospiralis</name>
    <name type="common">Parasitic roundworm</name>
    <dbReference type="NCBI Taxonomy" id="6337"/>
    <lineage>
        <taxon>Eukaryota</taxon>
        <taxon>Metazoa</taxon>
        <taxon>Ecdysozoa</taxon>
        <taxon>Nematoda</taxon>
        <taxon>Enoplea</taxon>
        <taxon>Dorylaimia</taxon>
        <taxon>Trichinellida</taxon>
        <taxon>Trichinellidae</taxon>
        <taxon>Trichinella</taxon>
    </lineage>
</organism>
<keyword evidence="1" id="KW-0812">Transmembrane</keyword>
<dbReference type="EMBL" id="JYDV01000024">
    <property type="protein sequence ID" value="KRZ40765.1"/>
    <property type="molecule type" value="Genomic_DNA"/>
</dbReference>
<protein>
    <submittedName>
        <fullName evidence="3">Uncharacterized protein</fullName>
    </submittedName>
</protein>
<comment type="caution">
    <text evidence="3">The sequence shown here is derived from an EMBL/GenBank/DDBJ whole genome shotgun (WGS) entry which is preliminary data.</text>
</comment>
<evidence type="ECO:0000256" key="1">
    <source>
        <dbReference type="SAM" id="Phobius"/>
    </source>
</evidence>
<dbReference type="Proteomes" id="UP000054826">
    <property type="component" value="Unassembled WGS sequence"/>
</dbReference>
<evidence type="ECO:0000313" key="3">
    <source>
        <dbReference type="EMBL" id="KRZ40765.1"/>
    </source>
</evidence>
<dbReference type="EMBL" id="JYDR01000122">
    <property type="protein sequence ID" value="KRY67993.1"/>
    <property type="molecule type" value="Genomic_DNA"/>
</dbReference>
<gene>
    <name evidence="2" type="ORF">T4A_10080</name>
    <name evidence="3" type="ORF">T4C_6844</name>
</gene>
<accession>A0A0V1K0P6</accession>
<evidence type="ECO:0000313" key="2">
    <source>
        <dbReference type="EMBL" id="KRY67993.1"/>
    </source>
</evidence>
<dbReference type="AlphaFoldDB" id="A0A0V1K0P6"/>
<evidence type="ECO:0000313" key="4">
    <source>
        <dbReference type="Proteomes" id="UP000054632"/>
    </source>
</evidence>
<dbReference type="Proteomes" id="UP000054632">
    <property type="component" value="Unassembled WGS sequence"/>
</dbReference>
<proteinExistence type="predicted"/>
<evidence type="ECO:0000313" key="5">
    <source>
        <dbReference type="Proteomes" id="UP000054826"/>
    </source>
</evidence>
<keyword evidence="1" id="KW-0472">Membrane</keyword>
<sequence>MDYRSLNVITETVEMRLVSSLSGKFYCNIVELSREKKNFENVAMKKGENAAEKRAAMKTKGQICMVEMHVLTKYLGIHAAMSLYASVFMGRFMGLKEQRL</sequence>
<keyword evidence="1" id="KW-1133">Transmembrane helix</keyword>
<reference evidence="4 5" key="1">
    <citation type="submission" date="2015-01" db="EMBL/GenBank/DDBJ databases">
        <title>Evolution of Trichinella species and genotypes.</title>
        <authorList>
            <person name="Korhonen P.K."/>
            <person name="Edoardo P."/>
            <person name="Giuseppe L.R."/>
            <person name="Gasser R.B."/>
        </authorList>
    </citation>
    <scope>NUCLEOTIDE SEQUENCE [LARGE SCALE GENOMIC DNA]</scope>
    <source>
        <strain evidence="2">ISS13</strain>
        <strain evidence="3">ISS176</strain>
    </source>
</reference>